<comment type="caution">
    <text evidence="1">The sequence shown here is derived from an EMBL/GenBank/DDBJ whole genome shotgun (WGS) entry which is preliminary data.</text>
</comment>
<dbReference type="Proteomes" id="UP000309997">
    <property type="component" value="Unassembled WGS sequence"/>
</dbReference>
<sequence length="273" mass="30699">MKTRAARTVASSSSSSDEDIFLGASQEKAPTPLAPSADAASSSDVSRRRSGMPSQRNRWTRKFTNIEAARVISSAFKVSIEIPLFQWSQISRHPEWMPQINAWFFRFESGAGNRNRPIHGSVTTHTGGFVSFAAHAKQMATSLGCEPSPMELFVETHVRSQDRQKRMQQFVGSRAQYFVETYNNRLRETYGDDPSTHPEFDPDLWMEAGSSGGPDKKRVYRLSNTRDDNLRMTRTASTVGSSQSKEFVALQQRCDHLSKVYTKLKEQCTTESA</sequence>
<dbReference type="EMBL" id="RCHU02000001">
    <property type="protein sequence ID" value="KAL3610491.1"/>
    <property type="molecule type" value="Genomic_DNA"/>
</dbReference>
<gene>
    <name evidence="1" type="ORF">D5086_001511</name>
</gene>
<evidence type="ECO:0000313" key="2">
    <source>
        <dbReference type="Proteomes" id="UP000309997"/>
    </source>
</evidence>
<protein>
    <submittedName>
        <fullName evidence="1">Uncharacterized protein</fullName>
    </submittedName>
</protein>
<name>A0ACC4D127_POPAL</name>
<organism evidence="1 2">
    <name type="scientific">Populus alba</name>
    <name type="common">White poplar</name>
    <dbReference type="NCBI Taxonomy" id="43335"/>
    <lineage>
        <taxon>Eukaryota</taxon>
        <taxon>Viridiplantae</taxon>
        <taxon>Streptophyta</taxon>
        <taxon>Embryophyta</taxon>
        <taxon>Tracheophyta</taxon>
        <taxon>Spermatophyta</taxon>
        <taxon>Magnoliopsida</taxon>
        <taxon>eudicotyledons</taxon>
        <taxon>Gunneridae</taxon>
        <taxon>Pentapetalae</taxon>
        <taxon>rosids</taxon>
        <taxon>fabids</taxon>
        <taxon>Malpighiales</taxon>
        <taxon>Salicaceae</taxon>
        <taxon>Saliceae</taxon>
        <taxon>Populus</taxon>
    </lineage>
</organism>
<reference evidence="1 2" key="1">
    <citation type="journal article" date="2024" name="Plant Biotechnol. J.">
        <title>Genome and CRISPR/Cas9 system of a widespread forest tree (Populus alba) in the world.</title>
        <authorList>
            <person name="Liu Y.J."/>
            <person name="Jiang P.F."/>
            <person name="Han X.M."/>
            <person name="Li X.Y."/>
            <person name="Wang H.M."/>
            <person name="Wang Y.J."/>
            <person name="Wang X.X."/>
            <person name="Zeng Q.Y."/>
        </authorList>
    </citation>
    <scope>NUCLEOTIDE SEQUENCE [LARGE SCALE GENOMIC DNA]</scope>
    <source>
        <strain evidence="2">cv. PAL-ZL1</strain>
    </source>
</reference>
<evidence type="ECO:0000313" key="1">
    <source>
        <dbReference type="EMBL" id="KAL3610491.1"/>
    </source>
</evidence>
<accession>A0ACC4D127</accession>
<proteinExistence type="predicted"/>
<keyword evidence="2" id="KW-1185">Reference proteome</keyword>